<keyword evidence="5 9" id="KW-0732">Signal</keyword>
<dbReference type="CDD" id="cd00272">
    <property type="entry name" value="Chemokine_CC"/>
    <property type="match status" value="1"/>
</dbReference>
<dbReference type="InterPro" id="IPR036048">
    <property type="entry name" value="Interleukin_8-like_sf"/>
</dbReference>
<dbReference type="InterPro" id="IPR007110">
    <property type="entry name" value="Ig-like_dom"/>
</dbReference>
<keyword evidence="3 9" id="KW-0202">Cytokine</keyword>
<dbReference type="AlphaFoldDB" id="A0AA88T2F0"/>
<keyword evidence="4 9" id="KW-0964">Secreted</keyword>
<keyword evidence="10" id="KW-1133">Transmembrane helix</keyword>
<dbReference type="Gene3D" id="2.40.50.40">
    <property type="match status" value="1"/>
</dbReference>
<dbReference type="PROSITE" id="PS51257">
    <property type="entry name" value="PROKAR_LIPOPROTEIN"/>
    <property type="match status" value="1"/>
</dbReference>
<accession>A0AA88T2F0</accession>
<keyword evidence="9" id="KW-0145">Chemotaxis</keyword>
<dbReference type="GO" id="GO:0006955">
    <property type="term" value="P:immune response"/>
    <property type="evidence" value="ECO:0007669"/>
    <property type="project" value="InterPro"/>
</dbReference>
<dbReference type="Pfam" id="PF00048">
    <property type="entry name" value="IL8"/>
    <property type="match status" value="1"/>
</dbReference>
<dbReference type="SMART" id="SM00199">
    <property type="entry name" value="SCY"/>
    <property type="match status" value="1"/>
</dbReference>
<gene>
    <name evidence="12" type="ORF">Q7C36_004192</name>
</gene>
<feature type="transmembrane region" description="Helical" evidence="10">
    <location>
        <begin position="298"/>
        <end position="321"/>
    </location>
</feature>
<dbReference type="Gene3D" id="2.60.40.10">
    <property type="entry name" value="Immunoglobulins"/>
    <property type="match status" value="2"/>
</dbReference>
<evidence type="ECO:0000256" key="5">
    <source>
        <dbReference type="ARBA" id="ARBA00022729"/>
    </source>
</evidence>
<keyword evidence="6" id="KW-1015">Disulfide bond</keyword>
<comment type="subunit">
    <text evidence="8">Self-associates. Also heterodimer of MIP-1-alpha(4-69) and MIP-1-beta(3-69). Interacts with CCR1.</text>
</comment>
<feature type="signal peptide" evidence="9">
    <location>
        <begin position="1"/>
        <end position="22"/>
    </location>
</feature>
<organism evidence="12 13">
    <name type="scientific">Tachysurus vachellii</name>
    <name type="common">Darkbarbel catfish</name>
    <name type="synonym">Pelteobagrus vachellii</name>
    <dbReference type="NCBI Taxonomy" id="175792"/>
    <lineage>
        <taxon>Eukaryota</taxon>
        <taxon>Metazoa</taxon>
        <taxon>Chordata</taxon>
        <taxon>Craniata</taxon>
        <taxon>Vertebrata</taxon>
        <taxon>Euteleostomi</taxon>
        <taxon>Actinopterygii</taxon>
        <taxon>Neopterygii</taxon>
        <taxon>Teleostei</taxon>
        <taxon>Ostariophysi</taxon>
        <taxon>Siluriformes</taxon>
        <taxon>Bagridae</taxon>
        <taxon>Tachysurus</taxon>
    </lineage>
</organism>
<name>A0AA88T2F0_TACVA</name>
<feature type="domain" description="Ig-like" evidence="11">
    <location>
        <begin position="97"/>
        <end position="181"/>
    </location>
</feature>
<dbReference type="SUPFAM" id="SSF54117">
    <property type="entry name" value="Interleukin 8-like chemokines"/>
    <property type="match status" value="1"/>
</dbReference>
<evidence type="ECO:0000256" key="7">
    <source>
        <dbReference type="ARBA" id="ARBA00044740"/>
    </source>
</evidence>
<sequence length="350" mass="39771">MISRFLLLVLLVLACLQSFTTAIFVDGPDDCCYRFLTRPIPVRVITDYKVTDIWCTNPGVIFTLQDGRHVCADTGIKWVKNLMNRIDKRLFNSLNKPEVPVSAVTTVEVKINQTAALPCKRRCSYQATWFTNPGYVVAQCNQTSCWSEEGFSISHDQYLKGDLTLNIPAADYSKRNMYTCQCDGEDVNYFHLSFESFISSVQVKPGEDLQLDLEISDQVMVTFKHIDSADPHGVQICSVYKRSLNCTAEYTQRTSLNNTLLTLRGVKRTDDGVYIIRHTKFNETLHNYTVTVRDQNKIVLVVVVVVVVLVLLVATLIVLILNLRKKISQQPEEMIRPGMEQENIRALMAQ</sequence>
<dbReference type="InterPro" id="IPR039809">
    <property type="entry name" value="Chemokine_b/g/d"/>
</dbReference>
<evidence type="ECO:0000256" key="9">
    <source>
        <dbReference type="RuleBase" id="RU361150"/>
    </source>
</evidence>
<comment type="subcellular location">
    <subcellularLocation>
        <location evidence="1 9">Secreted</location>
    </subcellularLocation>
</comment>
<dbReference type="InterPro" id="IPR001811">
    <property type="entry name" value="Chemokine_IL8-like_dom"/>
</dbReference>
<evidence type="ECO:0000256" key="2">
    <source>
        <dbReference type="ARBA" id="ARBA00010868"/>
    </source>
</evidence>
<dbReference type="InterPro" id="IPR013783">
    <property type="entry name" value="Ig-like_fold"/>
</dbReference>
<comment type="similarity">
    <text evidence="2 9">Belongs to the intercrine beta (chemokine CC) family.</text>
</comment>
<comment type="caution">
    <text evidence="12">The sequence shown here is derived from an EMBL/GenBank/DDBJ whole genome shotgun (WGS) entry which is preliminary data.</text>
</comment>
<dbReference type="PANTHER" id="PTHR12015">
    <property type="entry name" value="SMALL INDUCIBLE CYTOKINE A"/>
    <property type="match status" value="1"/>
</dbReference>
<dbReference type="PANTHER" id="PTHR12015:SF183">
    <property type="entry name" value="C-C MOTIF CHEMOKINE 3"/>
    <property type="match status" value="1"/>
</dbReference>
<dbReference type="GO" id="GO:0008009">
    <property type="term" value="F:chemokine activity"/>
    <property type="evidence" value="ECO:0007669"/>
    <property type="project" value="InterPro"/>
</dbReference>
<protein>
    <recommendedName>
        <fullName evidence="9">C-C motif chemokine</fullName>
    </recommendedName>
</protein>
<evidence type="ECO:0000256" key="6">
    <source>
        <dbReference type="ARBA" id="ARBA00023157"/>
    </source>
</evidence>
<keyword evidence="10" id="KW-0472">Membrane</keyword>
<comment type="function">
    <text evidence="7">Monokine with inflammatory and chemokinetic properties. Binds to CCR1, CCR4 and CCR5. One of the major HIV-suppressive factors produced by CD8+ T-cells. Recombinant MIP-1-alpha induces a dose-dependent inhibition of different strains of HIV-1, HIV-2, and simian immunodeficiency virus (SIV).</text>
</comment>
<evidence type="ECO:0000256" key="4">
    <source>
        <dbReference type="ARBA" id="ARBA00022525"/>
    </source>
</evidence>
<dbReference type="InterPro" id="IPR003599">
    <property type="entry name" value="Ig_sub"/>
</dbReference>
<evidence type="ECO:0000256" key="8">
    <source>
        <dbReference type="ARBA" id="ARBA00046726"/>
    </source>
</evidence>
<dbReference type="PROSITE" id="PS00472">
    <property type="entry name" value="SMALL_CYTOKINES_CC"/>
    <property type="match status" value="1"/>
</dbReference>
<dbReference type="SMART" id="SM00409">
    <property type="entry name" value="IG"/>
    <property type="match status" value="2"/>
</dbReference>
<dbReference type="EMBL" id="JAVHJS010000004">
    <property type="protein sequence ID" value="KAK2860026.1"/>
    <property type="molecule type" value="Genomic_DNA"/>
</dbReference>
<keyword evidence="10" id="KW-0812">Transmembrane</keyword>
<feature type="chain" id="PRO_5041515183" description="C-C motif chemokine" evidence="9">
    <location>
        <begin position="23"/>
        <end position="350"/>
    </location>
</feature>
<evidence type="ECO:0000313" key="13">
    <source>
        <dbReference type="Proteomes" id="UP001187315"/>
    </source>
</evidence>
<evidence type="ECO:0000256" key="1">
    <source>
        <dbReference type="ARBA" id="ARBA00004613"/>
    </source>
</evidence>
<evidence type="ECO:0000256" key="3">
    <source>
        <dbReference type="ARBA" id="ARBA00022514"/>
    </source>
</evidence>
<dbReference type="InterPro" id="IPR036179">
    <property type="entry name" value="Ig-like_dom_sf"/>
</dbReference>
<evidence type="ECO:0000256" key="10">
    <source>
        <dbReference type="SAM" id="Phobius"/>
    </source>
</evidence>
<dbReference type="PROSITE" id="PS50835">
    <property type="entry name" value="IG_LIKE"/>
    <property type="match status" value="1"/>
</dbReference>
<proteinExistence type="inferred from homology"/>
<evidence type="ECO:0000259" key="11">
    <source>
        <dbReference type="PROSITE" id="PS50835"/>
    </source>
</evidence>
<reference evidence="12" key="1">
    <citation type="submission" date="2023-08" db="EMBL/GenBank/DDBJ databases">
        <title>Pelteobagrus vachellii genome.</title>
        <authorList>
            <person name="Liu H."/>
        </authorList>
    </citation>
    <scope>NUCLEOTIDE SEQUENCE</scope>
    <source>
        <strain evidence="12">PRFRI_2022a</strain>
        <tissue evidence="12">Muscle</tissue>
    </source>
</reference>
<dbReference type="InterPro" id="IPR000827">
    <property type="entry name" value="Chemokine_CC_CS"/>
</dbReference>
<dbReference type="GO" id="GO:0005615">
    <property type="term" value="C:extracellular space"/>
    <property type="evidence" value="ECO:0007669"/>
    <property type="project" value="UniProtKB-KW"/>
</dbReference>
<dbReference type="SUPFAM" id="SSF48726">
    <property type="entry name" value="Immunoglobulin"/>
    <property type="match status" value="2"/>
</dbReference>
<keyword evidence="13" id="KW-1185">Reference proteome</keyword>
<dbReference type="Proteomes" id="UP001187315">
    <property type="component" value="Unassembled WGS sequence"/>
</dbReference>
<evidence type="ECO:0000313" key="12">
    <source>
        <dbReference type="EMBL" id="KAK2860026.1"/>
    </source>
</evidence>